<sequence length="120" mass="13601">MSGLWRWREVRIACPTAKQSTERNDQHECLRSVEAPATQRSEIKKQNLERLTHPVVVRTRKAGECVIENGANINANVEGISKDPGLLQQVWSPATQLLNYTCTSSECATLGRERDERVRQ</sequence>
<accession>A0A8S0ZJ92</accession>
<name>A0A8S0ZJ92_ARCPL</name>
<organism evidence="1 2">
    <name type="scientific">Arctia plantaginis</name>
    <name type="common">Wood tiger moth</name>
    <name type="synonym">Phalaena plantaginis</name>
    <dbReference type="NCBI Taxonomy" id="874455"/>
    <lineage>
        <taxon>Eukaryota</taxon>
        <taxon>Metazoa</taxon>
        <taxon>Ecdysozoa</taxon>
        <taxon>Arthropoda</taxon>
        <taxon>Hexapoda</taxon>
        <taxon>Insecta</taxon>
        <taxon>Pterygota</taxon>
        <taxon>Neoptera</taxon>
        <taxon>Endopterygota</taxon>
        <taxon>Lepidoptera</taxon>
        <taxon>Glossata</taxon>
        <taxon>Ditrysia</taxon>
        <taxon>Noctuoidea</taxon>
        <taxon>Erebidae</taxon>
        <taxon>Arctiinae</taxon>
        <taxon>Arctia</taxon>
    </lineage>
</organism>
<protein>
    <submittedName>
        <fullName evidence="1">Uncharacterized protein</fullName>
    </submittedName>
</protein>
<proteinExistence type="predicted"/>
<reference evidence="1 2" key="1">
    <citation type="submission" date="2020-04" db="EMBL/GenBank/DDBJ databases">
        <authorList>
            <person name="Wallbank WR R."/>
            <person name="Pardo Diaz C."/>
            <person name="Kozak K."/>
            <person name="Martin S."/>
            <person name="Jiggins C."/>
            <person name="Moest M."/>
            <person name="Warren A I."/>
            <person name="Byers J.R.P. K."/>
            <person name="Montejo-Kovacevich G."/>
            <person name="Yen C E."/>
        </authorList>
    </citation>
    <scope>NUCLEOTIDE SEQUENCE [LARGE SCALE GENOMIC DNA]</scope>
</reference>
<dbReference type="EMBL" id="CADEBC010000479">
    <property type="protein sequence ID" value="CAB3233943.1"/>
    <property type="molecule type" value="Genomic_DNA"/>
</dbReference>
<evidence type="ECO:0000313" key="2">
    <source>
        <dbReference type="Proteomes" id="UP000494106"/>
    </source>
</evidence>
<gene>
    <name evidence="1" type="ORF">APLA_LOCUS5513</name>
</gene>
<dbReference type="Proteomes" id="UP000494106">
    <property type="component" value="Unassembled WGS sequence"/>
</dbReference>
<comment type="caution">
    <text evidence="1">The sequence shown here is derived from an EMBL/GenBank/DDBJ whole genome shotgun (WGS) entry which is preliminary data.</text>
</comment>
<dbReference type="AlphaFoldDB" id="A0A8S0ZJ92"/>
<keyword evidence="2" id="KW-1185">Reference proteome</keyword>
<evidence type="ECO:0000313" key="1">
    <source>
        <dbReference type="EMBL" id="CAB3233943.1"/>
    </source>
</evidence>